<feature type="region of interest" description="Disordered" evidence="1">
    <location>
        <begin position="1"/>
        <end position="90"/>
    </location>
</feature>
<gene>
    <name evidence="2" type="ORF">AMON00008_LOCUS7961</name>
</gene>
<dbReference type="EMBL" id="HBNR01012325">
    <property type="protein sequence ID" value="CAE4568342.1"/>
    <property type="molecule type" value="Transcribed_RNA"/>
</dbReference>
<evidence type="ECO:0000313" key="2">
    <source>
        <dbReference type="EMBL" id="CAE4568342.1"/>
    </source>
</evidence>
<protein>
    <submittedName>
        <fullName evidence="2">Uncharacterized protein</fullName>
    </submittedName>
</protein>
<reference evidence="2" key="1">
    <citation type="submission" date="2021-01" db="EMBL/GenBank/DDBJ databases">
        <authorList>
            <person name="Corre E."/>
            <person name="Pelletier E."/>
            <person name="Niang G."/>
            <person name="Scheremetjew M."/>
            <person name="Finn R."/>
            <person name="Kale V."/>
            <person name="Holt S."/>
            <person name="Cochrane G."/>
            <person name="Meng A."/>
            <person name="Brown T."/>
            <person name="Cohen L."/>
        </authorList>
    </citation>
    <scope>NUCLEOTIDE SEQUENCE</scope>
    <source>
        <strain evidence="2">CCMP3105</strain>
    </source>
</reference>
<proteinExistence type="predicted"/>
<feature type="compositionally biased region" description="Low complexity" evidence="1">
    <location>
        <begin position="153"/>
        <end position="193"/>
    </location>
</feature>
<feature type="compositionally biased region" description="Low complexity" evidence="1">
    <location>
        <begin position="119"/>
        <end position="146"/>
    </location>
</feature>
<feature type="compositionally biased region" description="Pro residues" evidence="1">
    <location>
        <begin position="108"/>
        <end position="118"/>
    </location>
</feature>
<evidence type="ECO:0000256" key="1">
    <source>
        <dbReference type="SAM" id="MobiDB-lite"/>
    </source>
</evidence>
<feature type="region of interest" description="Disordered" evidence="1">
    <location>
        <begin position="105"/>
        <end position="229"/>
    </location>
</feature>
<organism evidence="2">
    <name type="scientific">Alexandrium monilatum</name>
    <dbReference type="NCBI Taxonomy" id="311494"/>
    <lineage>
        <taxon>Eukaryota</taxon>
        <taxon>Sar</taxon>
        <taxon>Alveolata</taxon>
        <taxon>Dinophyceae</taxon>
        <taxon>Gonyaulacales</taxon>
        <taxon>Pyrocystaceae</taxon>
        <taxon>Alexandrium</taxon>
    </lineage>
</organism>
<feature type="compositionally biased region" description="Polar residues" evidence="1">
    <location>
        <begin position="208"/>
        <end position="217"/>
    </location>
</feature>
<accession>A0A7S4Q1A7</accession>
<dbReference type="AlphaFoldDB" id="A0A7S4Q1A7"/>
<name>A0A7S4Q1A7_9DINO</name>
<sequence length="331" mass="34809">MLSEGGSGVEGEAPLEGGSTYWSNLSLEEERPVSSATAFEAEVPPAAPTSSSRTQPEVGRTSRPGPLTRARSSRPFLEPSGLAPALRPVVEEPSLPRSIFVIGAEGVPPRPEAAPPASTPAAFAPAVEGRAEAAPPACKPAASSAAVERRAEATPPTRSPATRTPAVMHPAATVPPAVPLPSTAPAAARPALADAERPRLQEEVSAPGTPSSQTSATAPGPSQAPPYRAALGYRPQLGDEVDEGVAEFLNQPRNRLRRSLLCRLGPGDYLYGTRHMSLRLVAGTREVEASENGATWEPLEDFVRRLERSQSNQLHRAWERARAGPLPQPRG</sequence>